<name>A0A221MCA6_9BACI</name>
<keyword evidence="3" id="KW-1185">Reference proteome</keyword>
<organism evidence="2 3">
    <name type="scientific">Virgibacillus necropolis</name>
    <dbReference type="NCBI Taxonomy" id="163877"/>
    <lineage>
        <taxon>Bacteria</taxon>
        <taxon>Bacillati</taxon>
        <taxon>Bacillota</taxon>
        <taxon>Bacilli</taxon>
        <taxon>Bacillales</taxon>
        <taxon>Bacillaceae</taxon>
        <taxon>Virgibacillus</taxon>
    </lineage>
</organism>
<dbReference type="EMBL" id="CP022437">
    <property type="protein sequence ID" value="ASN05306.1"/>
    <property type="molecule type" value="Genomic_DNA"/>
</dbReference>
<evidence type="ECO:0000313" key="3">
    <source>
        <dbReference type="Proteomes" id="UP000204391"/>
    </source>
</evidence>
<gene>
    <name evidence="2" type="ORF">CFK40_09920</name>
</gene>
<evidence type="ECO:0000313" key="2">
    <source>
        <dbReference type="EMBL" id="ASN05306.1"/>
    </source>
</evidence>
<dbReference type="RefSeq" id="WP_089532156.1">
    <property type="nucleotide sequence ID" value="NZ_CP022437.1"/>
</dbReference>
<sequence length="90" mass="10505">MKITIKRSKDGAIVKVKTLDEPIFTFTNFSPKITHESLKRALPPMIRSERIKRYKTAFRREQLAEAKRLKKEREEATDEANADDNQTSQI</sequence>
<accession>A0A221MCA6</accession>
<protein>
    <submittedName>
        <fullName evidence="2">Uncharacterized protein</fullName>
    </submittedName>
</protein>
<feature type="region of interest" description="Disordered" evidence="1">
    <location>
        <begin position="67"/>
        <end position="90"/>
    </location>
</feature>
<dbReference type="AlphaFoldDB" id="A0A221MCA6"/>
<reference evidence="2 3" key="1">
    <citation type="journal article" date="2003" name="Int. J. Syst. Evol. Microbiol.">
        <title>Virgibacillus carmonensis sp. nov., Virgibacillus necropolis sp. nov. and Virgibacillus picturae sp. nov., three novel species isolated from deteriorated mural paintings, transfer of the species of the genus salibacillus to Virgibacillus, as Virgibacillus marismortui comb. nov. and Virgibacillus salexigens comb. nov., and emended description of the genus Virgibacillus.</title>
        <authorList>
            <person name="Heyrman J."/>
            <person name="Logan N.A."/>
            <person name="Busse H.J."/>
            <person name="Balcaen A."/>
            <person name="Lebbe L."/>
            <person name="Rodriguez-Diaz M."/>
            <person name="Swings J."/>
            <person name="De Vos P."/>
        </authorList>
    </citation>
    <scope>NUCLEOTIDE SEQUENCE [LARGE SCALE GENOMIC DNA]</scope>
    <source>
        <strain evidence="2 3">LMG 19488</strain>
    </source>
</reference>
<dbReference type="KEGG" id="vne:CFK40_09920"/>
<proteinExistence type="predicted"/>
<evidence type="ECO:0000256" key="1">
    <source>
        <dbReference type="SAM" id="MobiDB-lite"/>
    </source>
</evidence>
<dbReference type="Proteomes" id="UP000204391">
    <property type="component" value="Chromosome"/>
</dbReference>